<proteinExistence type="predicted"/>
<evidence type="ECO:0000313" key="2">
    <source>
        <dbReference type="Proteomes" id="UP001057402"/>
    </source>
</evidence>
<organism evidence="1 2">
    <name type="scientific">Melastoma candidum</name>
    <dbReference type="NCBI Taxonomy" id="119954"/>
    <lineage>
        <taxon>Eukaryota</taxon>
        <taxon>Viridiplantae</taxon>
        <taxon>Streptophyta</taxon>
        <taxon>Embryophyta</taxon>
        <taxon>Tracheophyta</taxon>
        <taxon>Spermatophyta</taxon>
        <taxon>Magnoliopsida</taxon>
        <taxon>eudicotyledons</taxon>
        <taxon>Gunneridae</taxon>
        <taxon>Pentapetalae</taxon>
        <taxon>rosids</taxon>
        <taxon>malvids</taxon>
        <taxon>Myrtales</taxon>
        <taxon>Melastomataceae</taxon>
        <taxon>Melastomatoideae</taxon>
        <taxon>Melastomateae</taxon>
        <taxon>Melastoma</taxon>
    </lineage>
</organism>
<dbReference type="EMBL" id="CM042883">
    <property type="protein sequence ID" value="KAI4375551.1"/>
    <property type="molecule type" value="Genomic_DNA"/>
</dbReference>
<gene>
    <name evidence="1" type="ORF">MLD38_013408</name>
</gene>
<reference evidence="2" key="1">
    <citation type="journal article" date="2023" name="Front. Plant Sci.">
        <title>Chromosomal-level genome assembly of Melastoma candidum provides insights into trichome evolution.</title>
        <authorList>
            <person name="Zhong Y."/>
            <person name="Wu W."/>
            <person name="Sun C."/>
            <person name="Zou P."/>
            <person name="Liu Y."/>
            <person name="Dai S."/>
            <person name="Zhou R."/>
        </authorList>
    </citation>
    <scope>NUCLEOTIDE SEQUENCE [LARGE SCALE GENOMIC DNA]</scope>
</reference>
<accession>A0ACB9RBB4</accession>
<dbReference type="Proteomes" id="UP001057402">
    <property type="component" value="Chromosome 4"/>
</dbReference>
<comment type="caution">
    <text evidence="1">The sequence shown here is derived from an EMBL/GenBank/DDBJ whole genome shotgun (WGS) entry which is preliminary data.</text>
</comment>
<sequence>MAGTLRRALTFAPKLASSFSSSAARTKQPIESTRRAAGKNPSGVPEDRPPRPAEIPFQSKVANSVTLIGRVDMPVQFEAASDGKFWAATVISRQAPGGGTRSSSDGPSLSIPILFEGDLAHVAAFHLKEKDHVCIEGHLIADPPPLTNASKAQFDVQVMVHTVNFVEGYSPPASPQFVHFLDDDNNVREHEMVVASQAKDEISPNEFAQAPDGRKSIGRSKANFRKSDANKDDEHWKNLLDNPTEWKDYRDKKTRNLVKPRHPDFKSKDHSVSLWLSTAPKWVLSELSTTKFNDGTPEQKSLKKPNSEDAWKSLVENPDKWWDNRSKKVKATSPDFKHKETGEALWLDSAPSWVSSRLPPMRPA</sequence>
<protein>
    <submittedName>
        <fullName evidence="1">Uncharacterized protein</fullName>
    </submittedName>
</protein>
<evidence type="ECO:0000313" key="1">
    <source>
        <dbReference type="EMBL" id="KAI4375551.1"/>
    </source>
</evidence>
<name>A0ACB9RBB4_9MYRT</name>
<keyword evidence="2" id="KW-1185">Reference proteome</keyword>